<dbReference type="CTD" id="1043"/>
<evidence type="ECO:0000256" key="5">
    <source>
        <dbReference type="ARBA" id="ARBA00022622"/>
    </source>
</evidence>
<dbReference type="Proteomes" id="UP000515131">
    <property type="component" value="Unplaced"/>
</dbReference>
<evidence type="ECO:0000313" key="13">
    <source>
        <dbReference type="RefSeq" id="XP_025787526.1"/>
    </source>
</evidence>
<name>A0A6P6IH47_PUMCO</name>
<evidence type="ECO:0000256" key="9">
    <source>
        <dbReference type="ARBA" id="ARBA00023288"/>
    </source>
</evidence>
<sequence length="134" mass="14349">MNLGPGVLNPEFCKKEAAPPPLGPPSSRFYPASPASWFKSSQAKQPADNPAFISKSCYQESHQDSPKMKGFLFLLLTISLLVMIQIQTGVLGNTTTAATTTKKPKSATPPLSSLSGGSVLLFLANILVQFFYLS</sequence>
<organism evidence="12 13">
    <name type="scientific">Puma concolor</name>
    <name type="common">Mountain lion</name>
    <name type="synonym">Felis concolor</name>
    <dbReference type="NCBI Taxonomy" id="9696"/>
    <lineage>
        <taxon>Eukaryota</taxon>
        <taxon>Metazoa</taxon>
        <taxon>Chordata</taxon>
        <taxon>Craniata</taxon>
        <taxon>Vertebrata</taxon>
        <taxon>Euteleostomi</taxon>
        <taxon>Mammalia</taxon>
        <taxon>Eutheria</taxon>
        <taxon>Laurasiatheria</taxon>
        <taxon>Carnivora</taxon>
        <taxon>Feliformia</taxon>
        <taxon>Felidae</taxon>
        <taxon>Felinae</taxon>
        <taxon>Puma</taxon>
    </lineage>
</organism>
<evidence type="ECO:0000256" key="1">
    <source>
        <dbReference type="ARBA" id="ARBA00002087"/>
    </source>
</evidence>
<evidence type="ECO:0000256" key="4">
    <source>
        <dbReference type="ARBA" id="ARBA00022475"/>
    </source>
</evidence>
<keyword evidence="4" id="KW-1003">Cell membrane</keyword>
<evidence type="ECO:0000256" key="11">
    <source>
        <dbReference type="SAM" id="Phobius"/>
    </source>
</evidence>
<evidence type="ECO:0000256" key="8">
    <source>
        <dbReference type="ARBA" id="ARBA00023180"/>
    </source>
</evidence>
<feature type="transmembrane region" description="Helical" evidence="11">
    <location>
        <begin position="71"/>
        <end position="91"/>
    </location>
</feature>
<dbReference type="PANTHER" id="PTHR15029">
    <property type="entry name" value="CAMPATH-1 ANTIGEN"/>
    <property type="match status" value="1"/>
</dbReference>
<gene>
    <name evidence="13" type="primary">CD52</name>
</gene>
<dbReference type="GO" id="GO:0098552">
    <property type="term" value="C:side of membrane"/>
    <property type="evidence" value="ECO:0007669"/>
    <property type="project" value="UniProtKB-KW"/>
</dbReference>
<proteinExistence type="predicted"/>
<dbReference type="RefSeq" id="XP_025787526.1">
    <property type="nucleotide sequence ID" value="XM_025931741.1"/>
</dbReference>
<reference evidence="13" key="1">
    <citation type="submission" date="2025-08" db="UniProtKB">
        <authorList>
            <consortium name="RefSeq"/>
        </authorList>
    </citation>
    <scope>IDENTIFICATION</scope>
    <source>
        <tissue evidence="13">Blood</tissue>
    </source>
</reference>
<keyword evidence="5" id="KW-0336">GPI-anchor</keyword>
<dbReference type="GO" id="GO:0007204">
    <property type="term" value="P:positive regulation of cytosolic calcium ion concentration"/>
    <property type="evidence" value="ECO:0007669"/>
    <property type="project" value="TreeGrafter"/>
</dbReference>
<comment type="function">
    <text evidence="1">May play a role in carrying and orienting carbohydrate, as well as having a more specific role.</text>
</comment>
<dbReference type="InterPro" id="IPR026643">
    <property type="entry name" value="CAMPATH-1"/>
</dbReference>
<comment type="subcellular location">
    <subcellularLocation>
        <location evidence="2">Cell membrane</location>
        <topology evidence="2">Lipid-anchor</topology>
        <topology evidence="2">GPI-anchor</topology>
    </subcellularLocation>
</comment>
<evidence type="ECO:0000256" key="10">
    <source>
        <dbReference type="SAM" id="MobiDB-lite"/>
    </source>
</evidence>
<keyword evidence="12" id="KW-1185">Reference proteome</keyword>
<keyword evidence="9" id="KW-0449">Lipoprotein</keyword>
<protein>
    <recommendedName>
        <fullName evidence="3">CAMPATH-1 antigen</fullName>
    </recommendedName>
</protein>
<feature type="transmembrane region" description="Helical" evidence="11">
    <location>
        <begin position="111"/>
        <end position="133"/>
    </location>
</feature>
<dbReference type="KEGG" id="pcoo:112868797"/>
<evidence type="ECO:0000256" key="3">
    <source>
        <dbReference type="ARBA" id="ARBA00013286"/>
    </source>
</evidence>
<dbReference type="GO" id="GO:0005886">
    <property type="term" value="C:plasma membrane"/>
    <property type="evidence" value="ECO:0007669"/>
    <property type="project" value="UniProtKB-SubCell"/>
</dbReference>
<evidence type="ECO:0000313" key="12">
    <source>
        <dbReference type="Proteomes" id="UP000515131"/>
    </source>
</evidence>
<dbReference type="GO" id="GO:0097225">
    <property type="term" value="C:sperm midpiece"/>
    <property type="evidence" value="ECO:0007669"/>
    <property type="project" value="TreeGrafter"/>
</dbReference>
<accession>A0A6P6IH47</accession>
<evidence type="ECO:0000256" key="7">
    <source>
        <dbReference type="ARBA" id="ARBA00023136"/>
    </source>
</evidence>
<keyword evidence="7 11" id="KW-0472">Membrane</keyword>
<keyword evidence="8" id="KW-0325">Glycoprotein</keyword>
<feature type="region of interest" description="Disordered" evidence="10">
    <location>
        <begin position="1"/>
        <end position="28"/>
    </location>
</feature>
<evidence type="ECO:0000256" key="2">
    <source>
        <dbReference type="ARBA" id="ARBA00004609"/>
    </source>
</evidence>
<dbReference type="PANTHER" id="PTHR15029:SF0">
    <property type="entry name" value="CAMPATH-1 ANTIGEN"/>
    <property type="match status" value="1"/>
</dbReference>
<dbReference type="GeneID" id="112868797"/>
<keyword evidence="11" id="KW-1133">Transmembrane helix</keyword>
<keyword evidence="11" id="KW-0812">Transmembrane</keyword>
<evidence type="ECO:0000256" key="6">
    <source>
        <dbReference type="ARBA" id="ARBA00022729"/>
    </source>
</evidence>
<dbReference type="AlphaFoldDB" id="A0A6P6IH47"/>
<dbReference type="Pfam" id="PF15116">
    <property type="entry name" value="CD52"/>
    <property type="match status" value="1"/>
</dbReference>
<keyword evidence="6" id="KW-0732">Signal</keyword>